<dbReference type="InParanoid" id="A0A1X7UEJ1"/>
<dbReference type="eggNOG" id="KOG0379">
    <property type="taxonomic scope" value="Eukaryota"/>
</dbReference>
<dbReference type="EnsemblMetazoa" id="Aqu2.1.25906_001">
    <property type="protein sequence ID" value="Aqu2.1.25906_001"/>
    <property type="gene ID" value="Aqu2.1.25906"/>
</dbReference>
<organism evidence="6">
    <name type="scientific">Amphimedon queenslandica</name>
    <name type="common">Sponge</name>
    <dbReference type="NCBI Taxonomy" id="400682"/>
    <lineage>
        <taxon>Eukaryota</taxon>
        <taxon>Metazoa</taxon>
        <taxon>Porifera</taxon>
        <taxon>Demospongiae</taxon>
        <taxon>Heteroscleromorpha</taxon>
        <taxon>Haplosclerida</taxon>
        <taxon>Niphatidae</taxon>
        <taxon>Amphimedon</taxon>
    </lineage>
</organism>
<evidence type="ECO:0000313" key="7">
    <source>
        <dbReference type="Proteomes" id="UP000007879"/>
    </source>
</evidence>
<evidence type="ECO:0000259" key="5">
    <source>
        <dbReference type="PROSITE" id="PS50011"/>
    </source>
</evidence>
<feature type="coiled-coil region" evidence="4">
    <location>
        <begin position="421"/>
        <end position="545"/>
    </location>
</feature>
<evidence type="ECO:0000256" key="1">
    <source>
        <dbReference type="ARBA" id="ARBA00022741"/>
    </source>
</evidence>
<evidence type="ECO:0000313" key="6">
    <source>
        <dbReference type="EnsemblMetazoa" id="Aqu2.1.25906_001"/>
    </source>
</evidence>
<feature type="domain" description="Protein kinase" evidence="5">
    <location>
        <begin position="556"/>
        <end position="801"/>
    </location>
</feature>
<evidence type="ECO:0000256" key="4">
    <source>
        <dbReference type="SAM" id="Coils"/>
    </source>
</evidence>
<evidence type="ECO:0000256" key="3">
    <source>
        <dbReference type="PROSITE-ProRule" id="PRU10141"/>
    </source>
</evidence>
<keyword evidence="2 3" id="KW-0067">ATP-binding</keyword>
<dbReference type="InterPro" id="IPR017441">
    <property type="entry name" value="Protein_kinase_ATP_BS"/>
</dbReference>
<dbReference type="PROSITE" id="PS00107">
    <property type="entry name" value="PROTEIN_KINASE_ATP"/>
    <property type="match status" value="1"/>
</dbReference>
<dbReference type="InterPro" id="IPR015915">
    <property type="entry name" value="Kelch-typ_b-propeller"/>
</dbReference>
<sequence length="802" mass="91062">MAVAQSLPVGLSLFSDYQLVERSGHSTLKVGDYLYMWGGIQPDLPTAHNNEKKKAMSTLIEVYHLPTGAWEQKATIGIPPLGISGYASAVIGNEIFYYGGYCNHDDCYHNSLYSFNVDTLTWKLLSSTTPHHGPRMKHHCGMVPIHFDGESYLVLIGGYGPAYNNTLKQPGAQYWQKNLVAAGMQHTNEIYYYKLSTDQWLTPSITGNRPPPIEDFTLTMIDNNTAILFGGDTTNGESNNLFIIRFSKMSMNISELPIGQSELWPSARWGHSSVLIHDESSEPYLLVVGGYPSKDCWLFNINKRVWQELTCTVPVTVTGRYYHSLAAWSVTPVNVWVIEHGGFKKGPIVNTTAIIELTCTQTKEWSISFITLSNYQEKLKERRREWEELKTARQNRSARRSQLNYEHKEILDSWKIKEHVQLKLHQELKEARIQLQEKEKELQAVQEELSTISQAQEKEFQKRERDIRLEFAETELQLQTIKVQLSEAKQQANVVQFQLQEKEKELSTAQLQLSEAIEELNGLRRELEEKENIEREKEKQRKEEDSFWFVRKKDIIMTEKVLGRGGWGEVRVALFQGLKVAAKVLHETIISEYNLSIFSREMEIAAKVRHPNLLQFIGATKEGNPIILTELMPTSLRKELEGGEGIPYPTVLSISLDVACALNYLHLCKPPILHRDVSSANVLLQSMGGGYGSGWRAKLSDYGSANLQPLIGNTSNPGNPVYSAPEAANPIDHSPAMDAYSYGVLLLEMVTRRIPLPHERIGLIDNVRKVPFKSLIQRCVVTDPAKRLKMSEIIIELNDMLY</sequence>
<dbReference type="InterPro" id="IPR000719">
    <property type="entry name" value="Prot_kinase_dom"/>
</dbReference>
<dbReference type="OrthoDB" id="45365at2759"/>
<reference evidence="6" key="2">
    <citation type="submission" date="2017-05" db="UniProtKB">
        <authorList>
            <consortium name="EnsemblMetazoa"/>
        </authorList>
    </citation>
    <scope>IDENTIFICATION</scope>
</reference>
<dbReference type="Pfam" id="PF24681">
    <property type="entry name" value="Kelch_KLHDC2_KLHL20_DRC7"/>
    <property type="match status" value="2"/>
</dbReference>
<dbReference type="Gene3D" id="2.120.10.80">
    <property type="entry name" value="Kelch-type beta propeller"/>
    <property type="match status" value="2"/>
</dbReference>
<dbReference type="InterPro" id="IPR008266">
    <property type="entry name" value="Tyr_kinase_AS"/>
</dbReference>
<evidence type="ECO:0000256" key="2">
    <source>
        <dbReference type="ARBA" id="ARBA00022840"/>
    </source>
</evidence>
<proteinExistence type="predicted"/>
<dbReference type="PANTHER" id="PTHR44329:SF298">
    <property type="entry name" value="MIXED LINEAGE KINASE DOMAIN-LIKE PROTEIN"/>
    <property type="match status" value="1"/>
</dbReference>
<dbReference type="SUPFAM" id="SSF117281">
    <property type="entry name" value="Kelch motif"/>
    <property type="match status" value="1"/>
</dbReference>
<protein>
    <recommendedName>
        <fullName evidence="5">Protein kinase domain-containing protein</fullName>
    </recommendedName>
</protein>
<dbReference type="SUPFAM" id="SSF56112">
    <property type="entry name" value="Protein kinase-like (PK-like)"/>
    <property type="match status" value="1"/>
</dbReference>
<dbReference type="Proteomes" id="UP000007879">
    <property type="component" value="Unassembled WGS sequence"/>
</dbReference>
<accession>A0A1X7UEJ1</accession>
<dbReference type="EnsemblMetazoa" id="XM_019999307.1">
    <property type="protein sequence ID" value="XP_019854866.1"/>
    <property type="gene ID" value="LOC109583824"/>
</dbReference>
<keyword evidence="1 3" id="KW-0547">Nucleotide-binding</keyword>
<dbReference type="Pfam" id="PF00069">
    <property type="entry name" value="Pkinase"/>
    <property type="match status" value="1"/>
</dbReference>
<dbReference type="InterPro" id="IPR051681">
    <property type="entry name" value="Ser/Thr_Kinases-Pseudokinases"/>
</dbReference>
<dbReference type="KEGG" id="aqu:109583824"/>
<name>A0A1X7UEJ1_AMPQE</name>
<gene>
    <name evidence="6" type="primary">109583824</name>
</gene>
<dbReference type="AlphaFoldDB" id="A0A1X7UEJ1"/>
<dbReference type="eggNOG" id="KOG0192">
    <property type="taxonomic scope" value="Eukaryota"/>
</dbReference>
<keyword evidence="4" id="KW-0175">Coiled coil</keyword>
<feature type="binding site" evidence="3">
    <location>
        <position position="583"/>
    </location>
    <ligand>
        <name>ATP</name>
        <dbReference type="ChEBI" id="CHEBI:30616"/>
    </ligand>
</feature>
<dbReference type="InterPro" id="IPR011009">
    <property type="entry name" value="Kinase-like_dom_sf"/>
</dbReference>
<keyword evidence="7" id="KW-1185">Reference proteome</keyword>
<dbReference type="STRING" id="400682.A0A1X7UEJ1"/>
<dbReference type="PROSITE" id="PS50011">
    <property type="entry name" value="PROTEIN_KINASE_DOM"/>
    <property type="match status" value="1"/>
</dbReference>
<dbReference type="PANTHER" id="PTHR44329">
    <property type="entry name" value="SERINE/THREONINE-PROTEIN KINASE TNNI3K-RELATED"/>
    <property type="match status" value="1"/>
</dbReference>
<dbReference type="GO" id="GO:0097527">
    <property type="term" value="P:necroptotic signaling pathway"/>
    <property type="evidence" value="ECO:0007669"/>
    <property type="project" value="TreeGrafter"/>
</dbReference>
<dbReference type="GO" id="GO:0005524">
    <property type="term" value="F:ATP binding"/>
    <property type="evidence" value="ECO:0007669"/>
    <property type="project" value="UniProtKB-UniRule"/>
</dbReference>
<dbReference type="PROSITE" id="PS00109">
    <property type="entry name" value="PROTEIN_KINASE_TYR"/>
    <property type="match status" value="1"/>
</dbReference>
<reference evidence="7" key="1">
    <citation type="journal article" date="2010" name="Nature">
        <title>The Amphimedon queenslandica genome and the evolution of animal complexity.</title>
        <authorList>
            <person name="Srivastava M."/>
            <person name="Simakov O."/>
            <person name="Chapman J."/>
            <person name="Fahey B."/>
            <person name="Gauthier M.E."/>
            <person name="Mitros T."/>
            <person name="Richards G.S."/>
            <person name="Conaco C."/>
            <person name="Dacre M."/>
            <person name="Hellsten U."/>
            <person name="Larroux C."/>
            <person name="Putnam N.H."/>
            <person name="Stanke M."/>
            <person name="Adamska M."/>
            <person name="Darling A."/>
            <person name="Degnan S.M."/>
            <person name="Oakley T.H."/>
            <person name="Plachetzki D.C."/>
            <person name="Zhai Y."/>
            <person name="Adamski M."/>
            <person name="Calcino A."/>
            <person name="Cummins S.F."/>
            <person name="Goodstein D.M."/>
            <person name="Harris C."/>
            <person name="Jackson D.J."/>
            <person name="Leys S.P."/>
            <person name="Shu S."/>
            <person name="Woodcroft B.J."/>
            <person name="Vervoort M."/>
            <person name="Kosik K.S."/>
            <person name="Manning G."/>
            <person name="Degnan B.M."/>
            <person name="Rokhsar D.S."/>
        </authorList>
    </citation>
    <scope>NUCLEOTIDE SEQUENCE [LARGE SCALE GENOMIC DNA]</scope>
</reference>
<dbReference type="GO" id="GO:0004672">
    <property type="term" value="F:protein kinase activity"/>
    <property type="evidence" value="ECO:0007669"/>
    <property type="project" value="InterPro"/>
</dbReference>
<dbReference type="Gene3D" id="1.10.510.10">
    <property type="entry name" value="Transferase(Phosphotransferase) domain 1"/>
    <property type="match status" value="1"/>
</dbReference>